<dbReference type="InterPro" id="IPR018236">
    <property type="entry name" value="SAICAR_synthetase_CS"/>
</dbReference>
<comment type="pathway">
    <text evidence="1 8">Purine metabolism; IMP biosynthesis via de novo pathway; 5-amino-1-(5-phospho-D-ribosyl)imidazole-4-carboxamide from 5-amino-1-(5-phospho-D-ribosyl)imidazole-4-carboxylate: step 1/2.</text>
</comment>
<dbReference type="SUPFAM" id="SSF56104">
    <property type="entry name" value="SAICAR synthase-like"/>
    <property type="match status" value="1"/>
</dbReference>
<evidence type="ECO:0000256" key="2">
    <source>
        <dbReference type="ARBA" id="ARBA00010190"/>
    </source>
</evidence>
<dbReference type="HAMAP" id="MF_00137">
    <property type="entry name" value="SAICAR_synth"/>
    <property type="match status" value="1"/>
</dbReference>
<reference evidence="10" key="1">
    <citation type="journal article" date="2007" name="Environ. Microbiol.">
        <title>Proteorhodopsin photosystem gene clusters exhibit co-evolutionary trends and shared ancestry among diverse marine microbial phyla.</title>
        <authorList>
            <person name="McCarren J."/>
            <person name="Delong E.F."/>
        </authorList>
    </citation>
    <scope>NUCLEOTIDE SEQUENCE</scope>
</reference>
<dbReference type="NCBIfam" id="TIGR00081">
    <property type="entry name" value="purC"/>
    <property type="match status" value="1"/>
</dbReference>
<dbReference type="InterPro" id="IPR001636">
    <property type="entry name" value="SAICAR_synth"/>
</dbReference>
<dbReference type="InterPro" id="IPR050089">
    <property type="entry name" value="SAICAR_synthetase"/>
</dbReference>
<evidence type="ECO:0000313" key="10">
    <source>
        <dbReference type="EMBL" id="ABL97322.1"/>
    </source>
</evidence>
<dbReference type="EMBL" id="EF107102">
    <property type="protein sequence ID" value="ABL97322.1"/>
    <property type="molecule type" value="Genomic_DNA"/>
</dbReference>
<gene>
    <name evidence="8" type="primary">purC</name>
    <name evidence="10" type="ORF">ALOHA_HF1012C08.0026</name>
</gene>
<evidence type="ECO:0000256" key="6">
    <source>
        <dbReference type="ARBA" id="ARBA00022840"/>
    </source>
</evidence>
<dbReference type="GO" id="GO:0005524">
    <property type="term" value="F:ATP binding"/>
    <property type="evidence" value="ECO:0007669"/>
    <property type="project" value="UniProtKB-KW"/>
</dbReference>
<keyword evidence="3 8" id="KW-0436">Ligase</keyword>
<protein>
    <recommendedName>
        <fullName evidence="8">Phosphoribosylaminoimidazole-succinocarboxamide synthase</fullName>
        <ecNumber evidence="8">6.3.2.6</ecNumber>
    </recommendedName>
    <alternativeName>
        <fullName evidence="8">SAICAR synthetase</fullName>
    </alternativeName>
</protein>
<evidence type="ECO:0000256" key="8">
    <source>
        <dbReference type="HAMAP-Rule" id="MF_00137"/>
    </source>
</evidence>
<keyword evidence="5 8" id="KW-0658">Purine biosynthesis</keyword>
<sequence>MRSSKTLYEGKAKKIIKGPKKNTLIQIFKDDATAYNKKKHKIFKGKGVLNNHISAHIMQYLKSKRIPTHFEEKLNEREQLIKKCEIIPIEFVVRNITAGSIAKKLGIKEGLKLKKPLLEYYYKEDSLDDPMISRDHLITFGWATNSELKKIDKMSLQINKHLRNLFFKKNIILVDFKIEFGRLSSNPKKIVLADEISPDSCRLWDKKTNKKLDKDVFRRNLGSLLSAYEEVASRLGIVH</sequence>
<dbReference type="PANTHER" id="PTHR43599">
    <property type="entry name" value="MULTIFUNCTIONAL PROTEIN ADE2"/>
    <property type="match status" value="1"/>
</dbReference>
<evidence type="ECO:0000259" key="9">
    <source>
        <dbReference type="Pfam" id="PF01259"/>
    </source>
</evidence>
<keyword evidence="6 8" id="KW-0067">ATP-binding</keyword>
<keyword evidence="4 8" id="KW-0547">Nucleotide-binding</keyword>
<feature type="domain" description="SAICAR synthetase/ADE2 N-terminal" evidence="9">
    <location>
        <begin position="7"/>
        <end position="234"/>
    </location>
</feature>
<dbReference type="AlphaFoldDB" id="A4GJM7"/>
<dbReference type="Gene3D" id="3.30.470.20">
    <property type="entry name" value="ATP-grasp fold, B domain"/>
    <property type="match status" value="1"/>
</dbReference>
<dbReference type="PROSITE" id="PS01057">
    <property type="entry name" value="SAICAR_SYNTHETASE_1"/>
    <property type="match status" value="1"/>
</dbReference>
<proteinExistence type="inferred from homology"/>
<comment type="catalytic activity">
    <reaction evidence="7 8">
        <text>5-amino-1-(5-phospho-D-ribosyl)imidazole-4-carboxylate + L-aspartate + ATP = (2S)-2-[5-amino-1-(5-phospho-beta-D-ribosyl)imidazole-4-carboxamido]succinate + ADP + phosphate + 2 H(+)</text>
        <dbReference type="Rhea" id="RHEA:22628"/>
        <dbReference type="ChEBI" id="CHEBI:15378"/>
        <dbReference type="ChEBI" id="CHEBI:29991"/>
        <dbReference type="ChEBI" id="CHEBI:30616"/>
        <dbReference type="ChEBI" id="CHEBI:43474"/>
        <dbReference type="ChEBI" id="CHEBI:58443"/>
        <dbReference type="ChEBI" id="CHEBI:77657"/>
        <dbReference type="ChEBI" id="CHEBI:456216"/>
        <dbReference type="EC" id="6.3.2.6"/>
    </reaction>
</comment>
<evidence type="ECO:0000256" key="7">
    <source>
        <dbReference type="ARBA" id="ARBA00048475"/>
    </source>
</evidence>
<evidence type="ECO:0000256" key="3">
    <source>
        <dbReference type="ARBA" id="ARBA00022598"/>
    </source>
</evidence>
<dbReference type="GO" id="GO:0006189">
    <property type="term" value="P:'de novo' IMP biosynthetic process"/>
    <property type="evidence" value="ECO:0007669"/>
    <property type="project" value="UniProtKB-UniRule"/>
</dbReference>
<dbReference type="PANTHER" id="PTHR43599:SF3">
    <property type="entry name" value="SI:DKEY-6E2.2"/>
    <property type="match status" value="1"/>
</dbReference>
<dbReference type="GO" id="GO:0009236">
    <property type="term" value="P:cobalamin biosynthetic process"/>
    <property type="evidence" value="ECO:0007669"/>
    <property type="project" value="InterPro"/>
</dbReference>
<dbReference type="Pfam" id="PF01259">
    <property type="entry name" value="SAICAR_synt"/>
    <property type="match status" value="1"/>
</dbReference>
<dbReference type="InterPro" id="IPR028923">
    <property type="entry name" value="SAICAR_synt/ADE2_N"/>
</dbReference>
<organism evidence="10">
    <name type="scientific">uncultured marine bacterium HF10_12C08</name>
    <dbReference type="NCBI Taxonomy" id="415444"/>
    <lineage>
        <taxon>Bacteria</taxon>
        <taxon>environmental samples</taxon>
    </lineage>
</organism>
<dbReference type="CDD" id="cd01415">
    <property type="entry name" value="SAICAR_synt_PurC"/>
    <property type="match status" value="1"/>
</dbReference>
<dbReference type="FunFam" id="3.30.470.20:FF:000006">
    <property type="entry name" value="Phosphoribosylaminoimidazole-succinocarboxamide synthase"/>
    <property type="match status" value="1"/>
</dbReference>
<dbReference type="GO" id="GO:0005829">
    <property type="term" value="C:cytosol"/>
    <property type="evidence" value="ECO:0007669"/>
    <property type="project" value="TreeGrafter"/>
</dbReference>
<dbReference type="Gene3D" id="3.30.200.20">
    <property type="entry name" value="Phosphorylase Kinase, domain 1"/>
    <property type="match status" value="1"/>
</dbReference>
<evidence type="ECO:0000256" key="4">
    <source>
        <dbReference type="ARBA" id="ARBA00022741"/>
    </source>
</evidence>
<evidence type="ECO:0000256" key="5">
    <source>
        <dbReference type="ARBA" id="ARBA00022755"/>
    </source>
</evidence>
<dbReference type="EC" id="6.3.2.6" evidence="8"/>
<dbReference type="InterPro" id="IPR033934">
    <property type="entry name" value="SAICAR_synt_PurC"/>
</dbReference>
<accession>A4GJM7</accession>
<dbReference type="UniPathway" id="UPA00074">
    <property type="reaction ID" value="UER00131"/>
</dbReference>
<dbReference type="GO" id="GO:0004639">
    <property type="term" value="F:phosphoribosylaminoimidazolesuccinocarboxamide synthase activity"/>
    <property type="evidence" value="ECO:0007669"/>
    <property type="project" value="UniProtKB-UniRule"/>
</dbReference>
<dbReference type="PROSITE" id="PS01058">
    <property type="entry name" value="SAICAR_SYNTHETASE_2"/>
    <property type="match status" value="1"/>
</dbReference>
<name>A4GJM7_9BACT</name>
<evidence type="ECO:0000256" key="1">
    <source>
        <dbReference type="ARBA" id="ARBA00004672"/>
    </source>
</evidence>
<comment type="similarity">
    <text evidence="2 8">Belongs to the SAICAR synthetase family.</text>
</comment>